<dbReference type="EMBL" id="BAAAZE010000012">
    <property type="protein sequence ID" value="GAA4029076.1"/>
    <property type="molecule type" value="Genomic_DNA"/>
</dbReference>
<keyword evidence="2" id="KW-1185">Reference proteome</keyword>
<protein>
    <submittedName>
        <fullName evidence="1">Uncharacterized protein</fullName>
    </submittedName>
</protein>
<accession>A0ABP7TNU9</accession>
<reference evidence="2" key="1">
    <citation type="journal article" date="2019" name="Int. J. Syst. Evol. Microbiol.">
        <title>The Global Catalogue of Microorganisms (GCM) 10K type strain sequencing project: providing services to taxonomists for standard genome sequencing and annotation.</title>
        <authorList>
            <consortium name="The Broad Institute Genomics Platform"/>
            <consortium name="The Broad Institute Genome Sequencing Center for Infectious Disease"/>
            <person name="Wu L."/>
            <person name="Ma J."/>
        </authorList>
    </citation>
    <scope>NUCLEOTIDE SEQUENCE [LARGE SCALE GENOMIC DNA]</scope>
    <source>
        <strain evidence="2">JCM 16673</strain>
    </source>
</reference>
<evidence type="ECO:0000313" key="1">
    <source>
        <dbReference type="EMBL" id="GAA4029076.1"/>
    </source>
</evidence>
<proteinExistence type="predicted"/>
<sequence length="83" mass="9205">MHDSGCCTQVEQIYRTTRNISKVARQLEQLQGIGIARHQHSKIEVAVRSRCALYSAAEGMNSQQSGYAVLQNSKYGYAVNVDS</sequence>
<name>A0ABP7TNU9_9BURK</name>
<dbReference type="Proteomes" id="UP001501353">
    <property type="component" value="Unassembled WGS sequence"/>
</dbReference>
<gene>
    <name evidence="1" type="ORF">GCM10022212_29020</name>
</gene>
<evidence type="ECO:0000313" key="2">
    <source>
        <dbReference type="Proteomes" id="UP001501353"/>
    </source>
</evidence>
<comment type="caution">
    <text evidence="1">The sequence shown here is derived from an EMBL/GenBank/DDBJ whole genome shotgun (WGS) entry which is preliminary data.</text>
</comment>
<organism evidence="1 2">
    <name type="scientific">Actimicrobium antarcticum</name>
    <dbReference type="NCBI Taxonomy" id="1051899"/>
    <lineage>
        <taxon>Bacteria</taxon>
        <taxon>Pseudomonadati</taxon>
        <taxon>Pseudomonadota</taxon>
        <taxon>Betaproteobacteria</taxon>
        <taxon>Burkholderiales</taxon>
        <taxon>Oxalobacteraceae</taxon>
        <taxon>Actimicrobium</taxon>
    </lineage>
</organism>